<dbReference type="InterPro" id="IPR003723">
    <property type="entry name" value="Precorrin-6x_reduct"/>
</dbReference>
<dbReference type="Pfam" id="PF02571">
    <property type="entry name" value="CbiJ"/>
    <property type="match status" value="1"/>
</dbReference>
<organism evidence="4 5">
    <name type="scientific">Sphingomonas echinoides</name>
    <dbReference type="NCBI Taxonomy" id="59803"/>
    <lineage>
        <taxon>Bacteria</taxon>
        <taxon>Pseudomonadati</taxon>
        <taxon>Pseudomonadota</taxon>
        <taxon>Alphaproteobacteria</taxon>
        <taxon>Sphingomonadales</taxon>
        <taxon>Sphingomonadaceae</taxon>
        <taxon>Sphingomonas</taxon>
    </lineage>
</organism>
<evidence type="ECO:0000256" key="3">
    <source>
        <dbReference type="ARBA" id="ARBA00023002"/>
    </source>
</evidence>
<keyword evidence="3 4" id="KW-0560">Oxidoreductase</keyword>
<dbReference type="PANTHER" id="PTHR36925">
    <property type="entry name" value="COBALT-PRECORRIN-6A REDUCTASE"/>
    <property type="match status" value="1"/>
</dbReference>
<evidence type="ECO:0000313" key="5">
    <source>
        <dbReference type="Proteomes" id="UP001279660"/>
    </source>
</evidence>
<proteinExistence type="predicted"/>
<gene>
    <name evidence="4" type="ORF">SIL82_00290</name>
</gene>
<keyword evidence="2" id="KW-0169">Cobalamin biosynthesis</keyword>
<dbReference type="Proteomes" id="UP001279660">
    <property type="component" value="Unassembled WGS sequence"/>
</dbReference>
<comment type="pathway">
    <text evidence="1">Cofactor biosynthesis; adenosylcobalamin biosynthesis.</text>
</comment>
<evidence type="ECO:0000313" key="4">
    <source>
        <dbReference type="EMBL" id="MDX5982683.1"/>
    </source>
</evidence>
<keyword evidence="5" id="KW-1185">Reference proteome</keyword>
<dbReference type="EMBL" id="JAWXXV010000001">
    <property type="protein sequence ID" value="MDX5982683.1"/>
    <property type="molecule type" value="Genomic_DNA"/>
</dbReference>
<dbReference type="PROSITE" id="PS51014">
    <property type="entry name" value="COBK_CBIJ"/>
    <property type="match status" value="1"/>
</dbReference>
<dbReference type="NCBIfam" id="NF005968">
    <property type="entry name" value="PRK08057.1-2"/>
    <property type="match status" value="1"/>
</dbReference>
<evidence type="ECO:0000256" key="1">
    <source>
        <dbReference type="ARBA" id="ARBA00004953"/>
    </source>
</evidence>
<accession>A0ABU4PEP1</accession>
<reference evidence="4 5" key="1">
    <citation type="submission" date="2023-11" db="EMBL/GenBank/DDBJ databases">
        <title>MicrobeMod: A computational toolkit for identifying prokaryotic methylation and restriction-modification with nanopore sequencing.</title>
        <authorList>
            <person name="Crits-Christoph A."/>
            <person name="Kang S.C."/>
            <person name="Lee H."/>
            <person name="Ostrov N."/>
        </authorList>
    </citation>
    <scope>NUCLEOTIDE SEQUENCE [LARGE SCALE GENOMIC DNA]</scope>
    <source>
        <strain evidence="4 5">ATCC 14820</strain>
    </source>
</reference>
<dbReference type="PANTHER" id="PTHR36925:SF1">
    <property type="entry name" value="COBALT-PRECORRIN-6A REDUCTASE"/>
    <property type="match status" value="1"/>
</dbReference>
<comment type="caution">
    <text evidence="4">The sequence shown here is derived from an EMBL/GenBank/DDBJ whole genome shotgun (WGS) entry which is preliminary data.</text>
</comment>
<name>A0ABU4PEP1_9SPHN</name>
<dbReference type="EC" id="1.3.1.106" evidence="4"/>
<dbReference type="GO" id="GO:0016491">
    <property type="term" value="F:oxidoreductase activity"/>
    <property type="evidence" value="ECO:0007669"/>
    <property type="project" value="UniProtKB-KW"/>
</dbReference>
<protein>
    <submittedName>
        <fullName evidence="4">Cobalt-precorrin-6A reductase</fullName>
        <ecNumber evidence="4">1.3.1.106</ecNumber>
    </submittedName>
</protein>
<sequence>MRNVLLLGGTTEASALAVLLAANGIAATLSYAGRTQSPRPQPVPVRVGGFGGVAGLVAYLRAQRITHLVDATHPFAATMSANAIAAARLAGIAHIALTRPAWVPGDGDRWSHVADSASAVAALAGPPRRVLLALGRMHVNAFAAQPQHHYLLRFVDVPDQPPPLPHHSLIVDRGPFTVDGDTAVLRDHAIDLVVCKNAGGSGAEAKLIAARHLGVPVLMIDRPVLPERRESCDPAAVLDWLLHDSAAERGV</sequence>
<dbReference type="RefSeq" id="WP_010406256.1">
    <property type="nucleotide sequence ID" value="NZ_JAWXXV010000001.1"/>
</dbReference>
<evidence type="ECO:0000256" key="2">
    <source>
        <dbReference type="ARBA" id="ARBA00022573"/>
    </source>
</evidence>